<comment type="caution">
    <text evidence="3">The sequence shown here is derived from an EMBL/GenBank/DDBJ whole genome shotgun (WGS) entry which is preliminary data.</text>
</comment>
<evidence type="ECO:0000313" key="5">
    <source>
        <dbReference type="Proteomes" id="UP000316080"/>
    </source>
</evidence>
<dbReference type="EMBL" id="RXIH01000001">
    <property type="protein sequence ID" value="RZN57896.1"/>
    <property type="molecule type" value="Genomic_DNA"/>
</dbReference>
<dbReference type="Pfam" id="PF01865">
    <property type="entry name" value="PhoU_div"/>
    <property type="match status" value="1"/>
</dbReference>
<dbReference type="SUPFAM" id="SSF109755">
    <property type="entry name" value="PhoU-like"/>
    <property type="match status" value="1"/>
</dbReference>
<evidence type="ECO:0000256" key="2">
    <source>
        <dbReference type="SAM" id="Coils"/>
    </source>
</evidence>
<proteinExistence type="inferred from homology"/>
<sequence>MIEDQNLYYKDNFIINNEVFLTTEDLNSIINEVYRRSIDLIIEHVRKTRDALDLAINAVSNFSSSSYNELKDIYEKISQIEEEADNIKRELIEQLTKSAPAFLYREDFFRFTVRIDEIIEYIQSFTRRLLKISESKIEPIPSVKDLLESILTNISSEYDYLKEAVMTLPRNPKKVLDLVVTVHEIESKVDLLYHSADFKLLMEIEDLRKLLLYRDLLHLLEEISDLIEDASDDLRVLALHRIV</sequence>
<dbReference type="PANTHER" id="PTHR36536">
    <property type="entry name" value="UPF0111 PROTEIN HI_1603"/>
    <property type="match status" value="1"/>
</dbReference>
<dbReference type="AlphaFoldDB" id="A0A520KH46"/>
<evidence type="ECO:0000313" key="6">
    <source>
        <dbReference type="Proteomes" id="UP000317265"/>
    </source>
</evidence>
<accession>A0A520KH46</accession>
<name>A0A520KH46_9CREN</name>
<dbReference type="EMBL" id="QNVI01000061">
    <property type="protein sequence ID" value="TDA38005.1"/>
    <property type="molecule type" value="Genomic_DNA"/>
</dbReference>
<dbReference type="Proteomes" id="UP000316080">
    <property type="component" value="Unassembled WGS sequence"/>
</dbReference>
<dbReference type="InterPro" id="IPR018445">
    <property type="entry name" value="Put_Phosphate_transp_reg"/>
</dbReference>
<organism evidence="3 5">
    <name type="scientific">Thermoproteota archaeon</name>
    <dbReference type="NCBI Taxonomy" id="2056631"/>
    <lineage>
        <taxon>Archaea</taxon>
        <taxon>Thermoproteota</taxon>
    </lineage>
</organism>
<dbReference type="InterPro" id="IPR002727">
    <property type="entry name" value="DUF47"/>
</dbReference>
<protein>
    <submittedName>
        <fullName evidence="3">DUF47 family protein</fullName>
    </submittedName>
</protein>
<reference evidence="4 6" key="1">
    <citation type="journal article" date="2019" name="Nat. Microbiol.">
        <title>Expanding anaerobic alkane metabolism in the domain of Archaea.</title>
        <authorList>
            <person name="Wang Y."/>
            <person name="Wegener G."/>
            <person name="Hou J."/>
            <person name="Wang F."/>
            <person name="Xiao X."/>
        </authorList>
    </citation>
    <scope>NUCLEOTIDE SEQUENCE [LARGE SCALE GENOMIC DNA]</scope>
    <source>
        <strain evidence="4">WYZ-LMO11</strain>
    </source>
</reference>
<comment type="similarity">
    <text evidence="1">Belongs to the UPF0111 family.</text>
</comment>
<gene>
    <name evidence="4" type="ORF">DSO09_05720</name>
    <name evidence="3" type="ORF">EF809_00355</name>
</gene>
<evidence type="ECO:0000313" key="4">
    <source>
        <dbReference type="EMBL" id="TDA38005.1"/>
    </source>
</evidence>
<dbReference type="Gene3D" id="1.20.58.220">
    <property type="entry name" value="Phosphate transport system protein phou homolog 2, domain 2"/>
    <property type="match status" value="1"/>
</dbReference>
<keyword evidence="2" id="KW-0175">Coiled coil</keyword>
<feature type="coiled-coil region" evidence="2">
    <location>
        <begin position="70"/>
        <end position="97"/>
    </location>
</feature>
<dbReference type="PANTHER" id="PTHR36536:SF3">
    <property type="entry name" value="UPF0111 PROTEIN HI_1603"/>
    <property type="match status" value="1"/>
</dbReference>
<evidence type="ECO:0000313" key="3">
    <source>
        <dbReference type="EMBL" id="RZN57896.1"/>
    </source>
</evidence>
<dbReference type="Proteomes" id="UP000317265">
    <property type="component" value="Unassembled WGS sequence"/>
</dbReference>
<dbReference type="InterPro" id="IPR038078">
    <property type="entry name" value="PhoU-like_sf"/>
</dbReference>
<reference evidence="3 5" key="2">
    <citation type="journal article" date="2019" name="Nat. Microbiol.">
        <title>Wide diversity of methane and short-chain alkane metabolisms in uncultured archaea.</title>
        <authorList>
            <person name="Borrel G."/>
            <person name="Adam P.S."/>
            <person name="McKay L.J."/>
            <person name="Chen L.X."/>
            <person name="Sierra-Garcia I.N."/>
            <person name="Sieber C.M."/>
            <person name="Letourneur Q."/>
            <person name="Ghozlane A."/>
            <person name="Andersen G.L."/>
            <person name="Li W.J."/>
            <person name="Hallam S.J."/>
            <person name="Muyzer G."/>
            <person name="de Oliveira V.M."/>
            <person name="Inskeep W.P."/>
            <person name="Banfield J.F."/>
            <person name="Gribaldo S."/>
        </authorList>
    </citation>
    <scope>NUCLEOTIDE SEQUENCE [LARGE SCALE GENOMIC DNA]</scope>
    <source>
        <strain evidence="3">Verst-YHS</strain>
    </source>
</reference>
<evidence type="ECO:0000256" key="1">
    <source>
        <dbReference type="ARBA" id="ARBA00008591"/>
    </source>
</evidence>